<accession>A0A9P8NXH1</accession>
<evidence type="ECO:0000313" key="1">
    <source>
        <dbReference type="EMBL" id="KAH3661367.1"/>
    </source>
</evidence>
<dbReference type="EMBL" id="JAEUBE010000487">
    <property type="protein sequence ID" value="KAH3661367.1"/>
    <property type="molecule type" value="Genomic_DNA"/>
</dbReference>
<dbReference type="GeneID" id="70238738"/>
<reference evidence="1" key="2">
    <citation type="submission" date="2021-01" db="EMBL/GenBank/DDBJ databases">
        <authorList>
            <person name="Schikora-Tamarit M.A."/>
        </authorList>
    </citation>
    <scope>NUCLEOTIDE SEQUENCE</scope>
    <source>
        <strain evidence="1">CBS6075</strain>
    </source>
</reference>
<comment type="caution">
    <text evidence="1">The sequence shown here is derived from an EMBL/GenBank/DDBJ whole genome shotgun (WGS) entry which is preliminary data.</text>
</comment>
<keyword evidence="2" id="KW-1185">Reference proteome</keyword>
<dbReference type="RefSeq" id="XP_046058491.1">
    <property type="nucleotide sequence ID" value="XM_046208096.1"/>
</dbReference>
<gene>
    <name evidence="1" type="ORF">OGAPHI_006774</name>
</gene>
<dbReference type="AlphaFoldDB" id="A0A9P8NXH1"/>
<dbReference type="Proteomes" id="UP000769157">
    <property type="component" value="Unassembled WGS sequence"/>
</dbReference>
<organism evidence="1 2">
    <name type="scientific">Ogataea philodendri</name>
    <dbReference type="NCBI Taxonomy" id="1378263"/>
    <lineage>
        <taxon>Eukaryota</taxon>
        <taxon>Fungi</taxon>
        <taxon>Dikarya</taxon>
        <taxon>Ascomycota</taxon>
        <taxon>Saccharomycotina</taxon>
        <taxon>Pichiomycetes</taxon>
        <taxon>Pichiales</taxon>
        <taxon>Pichiaceae</taxon>
        <taxon>Ogataea</taxon>
    </lineage>
</organism>
<evidence type="ECO:0000313" key="2">
    <source>
        <dbReference type="Proteomes" id="UP000769157"/>
    </source>
</evidence>
<proteinExistence type="predicted"/>
<protein>
    <submittedName>
        <fullName evidence="1">Uncharacterized protein</fullName>
    </submittedName>
</protein>
<reference evidence="1" key="1">
    <citation type="journal article" date="2021" name="Open Biol.">
        <title>Shared evolutionary footprints suggest mitochondrial oxidative damage underlies multiple complex I losses in fungi.</title>
        <authorList>
            <person name="Schikora-Tamarit M.A."/>
            <person name="Marcet-Houben M."/>
            <person name="Nosek J."/>
            <person name="Gabaldon T."/>
        </authorList>
    </citation>
    <scope>NUCLEOTIDE SEQUENCE</scope>
    <source>
        <strain evidence="1">CBS6075</strain>
    </source>
</reference>
<sequence>MSSNWTILLSKFIINDDLSWFLDRSTSLSVIPPFLTFSSINKANSYPISSPMTRLAAGIQLNEMPNSPLSVKLWMNDLHDSTNPYWLRIRVYALEYIPLPGPPAENDPPPPTSI</sequence>
<name>A0A9P8NXH1_9ASCO</name>